<keyword evidence="3" id="KW-1185">Reference proteome</keyword>
<sequence length="105" mass="11941">MTHMGVEFDLGIRAPKRRVTSAYSKYFCPPPLSVCNISVQGYERVKLDVAGTVLRVNVWLLEPAAPPLPVSPGQDTADKEKNQRRRKRGIFIWRISGSFRITLER</sequence>
<comment type="caution">
    <text evidence="2">The sequence shown here is derived from an EMBL/GenBank/DDBJ whole genome shotgun (WGS) entry which is preliminary data.</text>
</comment>
<evidence type="ECO:0000256" key="1">
    <source>
        <dbReference type="SAM" id="MobiDB-lite"/>
    </source>
</evidence>
<proteinExistence type="predicted"/>
<evidence type="ECO:0000313" key="3">
    <source>
        <dbReference type="Proteomes" id="UP000287033"/>
    </source>
</evidence>
<gene>
    <name evidence="2" type="ORF">chiPu_0009010</name>
</gene>
<organism evidence="2 3">
    <name type="scientific">Chiloscyllium punctatum</name>
    <name type="common">Brownbanded bambooshark</name>
    <name type="synonym">Hemiscyllium punctatum</name>
    <dbReference type="NCBI Taxonomy" id="137246"/>
    <lineage>
        <taxon>Eukaryota</taxon>
        <taxon>Metazoa</taxon>
        <taxon>Chordata</taxon>
        <taxon>Craniata</taxon>
        <taxon>Vertebrata</taxon>
        <taxon>Chondrichthyes</taxon>
        <taxon>Elasmobranchii</taxon>
        <taxon>Galeomorphii</taxon>
        <taxon>Galeoidea</taxon>
        <taxon>Orectolobiformes</taxon>
        <taxon>Hemiscylliidae</taxon>
        <taxon>Chiloscyllium</taxon>
    </lineage>
</organism>
<dbReference type="EMBL" id="BEZZ01000310">
    <property type="protein sequence ID" value="GCC30559.1"/>
    <property type="molecule type" value="Genomic_DNA"/>
</dbReference>
<reference evidence="2 3" key="1">
    <citation type="journal article" date="2018" name="Nat. Ecol. Evol.">
        <title>Shark genomes provide insights into elasmobranch evolution and the origin of vertebrates.</title>
        <authorList>
            <person name="Hara Y"/>
            <person name="Yamaguchi K"/>
            <person name="Onimaru K"/>
            <person name="Kadota M"/>
            <person name="Koyanagi M"/>
            <person name="Keeley SD"/>
            <person name="Tatsumi K"/>
            <person name="Tanaka K"/>
            <person name="Motone F"/>
            <person name="Kageyama Y"/>
            <person name="Nozu R"/>
            <person name="Adachi N"/>
            <person name="Nishimura O"/>
            <person name="Nakagawa R"/>
            <person name="Tanegashima C"/>
            <person name="Kiyatake I"/>
            <person name="Matsumoto R"/>
            <person name="Murakumo K"/>
            <person name="Nishida K"/>
            <person name="Terakita A"/>
            <person name="Kuratani S"/>
            <person name="Sato K"/>
            <person name="Hyodo S Kuraku.S."/>
        </authorList>
    </citation>
    <scope>NUCLEOTIDE SEQUENCE [LARGE SCALE GENOMIC DNA]</scope>
</reference>
<accession>A0A401SJF9</accession>
<dbReference type="AlphaFoldDB" id="A0A401SJF9"/>
<dbReference type="Proteomes" id="UP000287033">
    <property type="component" value="Unassembled WGS sequence"/>
</dbReference>
<protein>
    <submittedName>
        <fullName evidence="2">Uncharacterized protein</fullName>
    </submittedName>
</protein>
<feature type="region of interest" description="Disordered" evidence="1">
    <location>
        <begin position="65"/>
        <end position="84"/>
    </location>
</feature>
<evidence type="ECO:0000313" key="2">
    <source>
        <dbReference type="EMBL" id="GCC30559.1"/>
    </source>
</evidence>
<name>A0A401SJF9_CHIPU</name>